<organism evidence="2 3">
    <name type="scientific">Cryobacterium glaciale</name>
    <dbReference type="NCBI Taxonomy" id="1259145"/>
    <lineage>
        <taxon>Bacteria</taxon>
        <taxon>Bacillati</taxon>
        <taxon>Actinomycetota</taxon>
        <taxon>Actinomycetes</taxon>
        <taxon>Micrococcales</taxon>
        <taxon>Microbacteriaceae</taxon>
        <taxon>Cryobacterium</taxon>
    </lineage>
</organism>
<dbReference type="SUPFAM" id="SSF48452">
    <property type="entry name" value="TPR-like"/>
    <property type="match status" value="1"/>
</dbReference>
<evidence type="ECO:0000313" key="3">
    <source>
        <dbReference type="Proteomes" id="UP000298173"/>
    </source>
</evidence>
<keyword evidence="3" id="KW-1185">Reference proteome</keyword>
<reference evidence="2 3" key="1">
    <citation type="submission" date="2019-03" db="EMBL/GenBank/DDBJ databases">
        <title>Genomics of glacier-inhabiting Cryobacterium strains.</title>
        <authorList>
            <person name="Liu Q."/>
            <person name="Xin Y.-H."/>
        </authorList>
    </citation>
    <scope>NUCLEOTIDE SEQUENCE [LARGE SCALE GENOMIC DNA]</scope>
    <source>
        <strain evidence="2 3">HLT2-23</strain>
    </source>
</reference>
<feature type="transmembrane region" description="Helical" evidence="1">
    <location>
        <begin position="7"/>
        <end position="29"/>
    </location>
</feature>
<proteinExistence type="predicted"/>
<protein>
    <recommendedName>
        <fullName evidence="4">Tetratricopeptide repeat protein</fullName>
    </recommendedName>
</protein>
<dbReference type="Proteomes" id="UP000298173">
    <property type="component" value="Unassembled WGS sequence"/>
</dbReference>
<dbReference type="Gene3D" id="1.25.40.10">
    <property type="entry name" value="Tetratricopeptide repeat domain"/>
    <property type="match status" value="1"/>
</dbReference>
<dbReference type="InterPro" id="IPR011990">
    <property type="entry name" value="TPR-like_helical_dom_sf"/>
</dbReference>
<evidence type="ECO:0000256" key="1">
    <source>
        <dbReference type="SAM" id="Phobius"/>
    </source>
</evidence>
<keyword evidence="1" id="KW-1133">Transmembrane helix</keyword>
<gene>
    <name evidence="2" type="ORF">E3O06_09630</name>
</gene>
<sequence>MKGKIAVVVMAVLLVFYLVLVGVRAVLFVQSGEPIGIAIGLALLILPLIGFWALAREVAFGIRSERLVRQLDDLGGLPSADLPVRPSGRPYRDAADEQFPAAQAEVEAEPENWHAWLRLGLAYDASGDRKRARGAIRTAIALERTPK</sequence>
<comment type="caution">
    <text evidence="2">The sequence shown here is derived from an EMBL/GenBank/DDBJ whole genome shotgun (WGS) entry which is preliminary data.</text>
</comment>
<keyword evidence="1" id="KW-0812">Transmembrane</keyword>
<keyword evidence="1" id="KW-0472">Membrane</keyword>
<evidence type="ECO:0008006" key="4">
    <source>
        <dbReference type="Google" id="ProtNLM"/>
    </source>
</evidence>
<dbReference type="AlphaFoldDB" id="A0A4R8UWU7"/>
<dbReference type="EMBL" id="SOEY01000019">
    <property type="protein sequence ID" value="TFB72579.1"/>
    <property type="molecule type" value="Genomic_DNA"/>
</dbReference>
<evidence type="ECO:0000313" key="2">
    <source>
        <dbReference type="EMBL" id="TFB72579.1"/>
    </source>
</evidence>
<accession>A0A4R8UWU7</accession>
<name>A0A4R8UWU7_9MICO</name>
<dbReference type="RefSeq" id="WP_134503145.1">
    <property type="nucleotide sequence ID" value="NZ_SOEY01000019.1"/>
</dbReference>
<dbReference type="OrthoDB" id="4485518at2"/>
<feature type="transmembrane region" description="Helical" evidence="1">
    <location>
        <begin position="35"/>
        <end position="55"/>
    </location>
</feature>